<proteinExistence type="predicted"/>
<dbReference type="RefSeq" id="WP_160905025.1">
    <property type="nucleotide sequence ID" value="NZ_WVHS01000001.1"/>
</dbReference>
<comment type="caution">
    <text evidence="2">The sequence shown here is derived from an EMBL/GenBank/DDBJ whole genome shotgun (WGS) entry which is preliminary data.</text>
</comment>
<dbReference type="EMBL" id="WVHS01000001">
    <property type="protein sequence ID" value="MXV14013.1"/>
    <property type="molecule type" value="Genomic_DNA"/>
</dbReference>
<evidence type="ECO:0000313" key="2">
    <source>
        <dbReference type="EMBL" id="MXV14013.1"/>
    </source>
</evidence>
<feature type="region of interest" description="Disordered" evidence="1">
    <location>
        <begin position="1"/>
        <end position="25"/>
    </location>
</feature>
<dbReference type="Pfam" id="PF21983">
    <property type="entry name" value="NikA-like"/>
    <property type="match status" value="1"/>
</dbReference>
<keyword evidence="3" id="KW-1185">Reference proteome</keyword>
<reference evidence="2 3" key="1">
    <citation type="submission" date="2019-11" db="EMBL/GenBank/DDBJ databases">
        <title>Pedobacter sp. HMF7056 Genome sequencing and assembly.</title>
        <authorList>
            <person name="Kang H."/>
            <person name="Kim H."/>
            <person name="Joh K."/>
        </authorList>
    </citation>
    <scope>NUCLEOTIDE SEQUENCE [LARGE SCALE GENOMIC DNA]</scope>
    <source>
        <strain evidence="2 3">HMF7056</strain>
    </source>
</reference>
<evidence type="ECO:0000256" key="1">
    <source>
        <dbReference type="SAM" id="MobiDB-lite"/>
    </source>
</evidence>
<dbReference type="InterPro" id="IPR053842">
    <property type="entry name" value="NikA-like"/>
</dbReference>
<accession>A0A7K1XSM3</accession>
<dbReference type="AlphaFoldDB" id="A0A7K1XSM3"/>
<feature type="compositionally biased region" description="Basic residues" evidence="1">
    <location>
        <begin position="8"/>
        <end position="23"/>
    </location>
</feature>
<gene>
    <name evidence="2" type="primary">mobC</name>
    <name evidence="2" type="ORF">GS398_01780</name>
</gene>
<organism evidence="2 3">
    <name type="scientific">Hufsiella ginkgonis</name>
    <dbReference type="NCBI Taxonomy" id="2695274"/>
    <lineage>
        <taxon>Bacteria</taxon>
        <taxon>Pseudomonadati</taxon>
        <taxon>Bacteroidota</taxon>
        <taxon>Sphingobacteriia</taxon>
        <taxon>Sphingobacteriales</taxon>
        <taxon>Sphingobacteriaceae</taxon>
        <taxon>Hufsiella</taxon>
    </lineage>
</organism>
<dbReference type="Proteomes" id="UP000451233">
    <property type="component" value="Unassembled WGS sequence"/>
</dbReference>
<sequence>METEKKDSTKRRKGGRPPKRIKRNRDLRVRVTDTERFLIAAKAKQAGVRISEYVRQAAKRAKVVPRHSREDLKIHHTLAGIANNLNQITKLAHEEGLFTVQKRCREILAEVDKSIKDLNDNDRESDDR</sequence>
<evidence type="ECO:0000313" key="3">
    <source>
        <dbReference type="Proteomes" id="UP000451233"/>
    </source>
</evidence>
<name>A0A7K1XSM3_9SPHI</name>
<protein>
    <submittedName>
        <fullName evidence="2">Plasmid mobilization relaxosome protein MobC</fullName>
    </submittedName>
</protein>